<evidence type="ECO:0000313" key="1">
    <source>
        <dbReference type="EMBL" id="KAG8536149.1"/>
    </source>
</evidence>
<name>A0AAV6YF43_ENGPU</name>
<dbReference type="Proteomes" id="UP000824782">
    <property type="component" value="Unassembled WGS sequence"/>
</dbReference>
<accession>A0AAV6YF43</accession>
<dbReference type="AlphaFoldDB" id="A0AAV6YF43"/>
<gene>
    <name evidence="1" type="ORF">GDO81_027019</name>
</gene>
<sequence length="80" mass="8937">MEGEGLSIGVFMEVGASYILDPPFIMRLHKVIVIFSTKVIQAILTVRVERIFFTIFILVHVLGFTINTSAQVDDIEVIPS</sequence>
<comment type="caution">
    <text evidence="1">The sequence shown here is derived from an EMBL/GenBank/DDBJ whole genome shotgun (WGS) entry which is preliminary data.</text>
</comment>
<dbReference type="EMBL" id="WNYA01049466">
    <property type="protein sequence ID" value="KAG8536149.1"/>
    <property type="molecule type" value="Genomic_DNA"/>
</dbReference>
<evidence type="ECO:0000313" key="2">
    <source>
        <dbReference type="Proteomes" id="UP000824782"/>
    </source>
</evidence>
<organism evidence="1 2">
    <name type="scientific">Engystomops pustulosus</name>
    <name type="common">Tungara frog</name>
    <name type="synonym">Physalaemus pustulosus</name>
    <dbReference type="NCBI Taxonomy" id="76066"/>
    <lineage>
        <taxon>Eukaryota</taxon>
        <taxon>Metazoa</taxon>
        <taxon>Chordata</taxon>
        <taxon>Craniata</taxon>
        <taxon>Vertebrata</taxon>
        <taxon>Euteleostomi</taxon>
        <taxon>Amphibia</taxon>
        <taxon>Batrachia</taxon>
        <taxon>Anura</taxon>
        <taxon>Neobatrachia</taxon>
        <taxon>Hyloidea</taxon>
        <taxon>Leptodactylidae</taxon>
        <taxon>Leiuperinae</taxon>
        <taxon>Engystomops</taxon>
    </lineage>
</organism>
<proteinExistence type="predicted"/>
<keyword evidence="2" id="KW-1185">Reference proteome</keyword>
<reference evidence="1" key="1">
    <citation type="thesis" date="2020" institute="ProQuest LLC" country="789 East Eisenhower Parkway, Ann Arbor, MI, USA">
        <title>Comparative Genomics and Chromosome Evolution.</title>
        <authorList>
            <person name="Mudd A.B."/>
        </authorList>
    </citation>
    <scope>NUCLEOTIDE SEQUENCE</scope>
    <source>
        <strain evidence="1">237g6f4</strain>
        <tissue evidence="1">Blood</tissue>
    </source>
</reference>
<protein>
    <submittedName>
        <fullName evidence="1">Uncharacterized protein</fullName>
    </submittedName>
</protein>